<evidence type="ECO:0000313" key="2">
    <source>
        <dbReference type="Proteomes" id="UP000831701"/>
    </source>
</evidence>
<sequence>MEEHTETFVRQTELILGLAAESAASVLLQRLHAGGAGSEQRAQLTAVLDVTSREAVRKICRVFRELYGSLVKENKALKQKVGQLESKLRSKVERNCGAEKSVTQTCYKIKPSDGPARSLDVNQPAANPAALAMAILSSSKSRRRAGSSPQVPLVIISQPLPGPVTSQSSPALQGPPEEPDQTVANLQTKLVLEMNQISTDPEEPPGDVPRSSAHITPLPVANDQPSSESRASEDTPTPEDEQTVVVEAEMKMESDELTGTETQPVQSEEEQKELERKRRRELYKEKRFFCELCNKGFHQKHQLRKHVSCHLKPFPCSSCDKGFYKAKSLQKHLLTHQLREAQENDPDKLLHCDQCDRKFRLLRQLRLHQASHRLEKTPLKCQICNRTFTSASALRYHEVSHAQVKPFMCDVCGKGFTRKKSLREHQTVHTGARPYPCPTCGKRQELLHCQQPARPQEHRVVHSGEKPFMCQTCGLSFGLKYNFQRHLRLHNGEKPFRCDKCGEGFTGTWALKTHMLVHGVEKPFMCDLCGKTFFYNCQLQKHQQLVHDNKDKVGGVPGRRRPTGVKPFSCKICFKSFSSNTTLRTHEKSHAENKEFTCDTCGKSFHLRHLYLYHMRQHSGDRPYVCSVCEKGFLLMSQLKQHELLHTGVKPHRCEQCGKEFRTPQNYHRHLLVHTGEKPYECVVCSRKFRQSNQLKSHMQIHTGVKLYTCERCGRGFSDSRQLKKHCCGDEFQSFESGSKRRKQKNEFGSRVGALQGGEPNELSLLPRQPGASLPAAQLAMDPTPYLLLWVRAHRESCQVSLIQERRRRRWRTMAPVSDVDESEMGRRGEELSLDDCRCPVCLEIFMEPVTLPCTHTFCKVYLVYLECFGGFGVSQLSAGWRPDIMVNGDFSTLTRRRGVKVNAGFPCSMEEVGLAVGEVVGHGSVKLAARMNSAVVLFLDQVEKANRIIETGIANGLFVSVGPSSPCPTSCLAVNPLLRRVVSHRRQLYMILNNRDEELNLRFHVRVEDFDYVIFATSAVMKCFGWLTGLVPPIIAVPGNSPVSHRGQGRVVSESRAVIALLPKKDNLQDIKNWRPVSLLCTDYKLLSKALANRLKEAMEQVIHLDQTYCVPGRSVVDNVYLILDVLEVSSSLGINTDLISLDQEKAFDRVEHNFLWKVMERFGFSAGFRITAKIKQLVDAVGPALTDARALGSLLRIRSVRVAQGILELWRQRLSGKEKSLITEYSRKTSGPDPKDPFPEILLSPVLEEASGPLLVTCNPTNLSLHKADNKTLYRNCVKSMNRRGLSGRPLTVWTSRLGADDGGATPQKRVSTWARVNSRKNSLVNQQLWKQIQTSFPLQCERRLSGQDAVAEDDLEVLGCFPRVSQPGELRQEYEDQVTKTPHTNAQRTITVWPSDAVPALQDCFQRTDWQIFREAAVREGEVDLEDYTSAVLGYISKCTEDVTSTRTVTEYPNQKPWLNAEVRSLLKARDAAFRSGDRLALRAARRQLTAGVKRAKAAYGPLSTLPDALNNFYARFDDPNTSPSIRFTPPPGEEPLRVTAAEVRRTLQRINPRKAAGPDNISRRVLKGCPPALCGFHLCTDQQSVRIHDVSSSSISLSTGSPQGCVLSPLLFTLLTYDCSAIYPSCLIVKFADDTAVVGRIANNDESDYRQEVEQPGGLVQTKQPLHQREEDQGDDRGLQKGQTPALSPVHSEGLRWKWSPAGFRYLGVHISDDLTWSKNTSCLIRKAHQRLYFLRRLRRAGLGSSVLTSFYRCVVESVLSSCIIVWHGSCSAAEKKALQRVVKAAQRTVGRKAEGFPHESLPNKSQLKHLLCLLFCCCQLTEEKRVLDEEERRASEEYIQRLLQEEQELLQEERRRREEDERLARLLSDQLNSAAVSQENIRPDVTPAKKKEVYAGQIEKFLSPRPSKSSSSDCSSPSSFTANKENILLSQVKLQDKSPLPKLDYYGTQTKSDTSESPSLHPTSLSASVEDQLLPRSLQTYLTGDGGPLSAKRKSSEVETTEDEEVMATKRVCPPSSSSSTTLDVGGSALQGIAEWEAELLNRRQQEEEDRRLALLLQKELDQEEKQKATNRRKGSSDAYPLRQNRKGKVETSSSNTPSRPPRKTSRTPHSSSASSVKTTNSSKLLLLLLLLLLQQRQQTGHTHRDVLQPEQLNFLSELCRFTISELSDPLVFQS</sequence>
<reference evidence="1" key="1">
    <citation type="submission" date="2022-04" db="EMBL/GenBank/DDBJ databases">
        <title>Jade perch genome.</title>
        <authorList>
            <person name="Chao B."/>
        </authorList>
    </citation>
    <scope>NUCLEOTIDE SEQUENCE</scope>
    <source>
        <strain evidence="1">CB-2022</strain>
    </source>
</reference>
<dbReference type="Proteomes" id="UP000831701">
    <property type="component" value="Chromosome 22"/>
</dbReference>
<accession>A0ACB8VEC1</accession>
<organism evidence="1 2">
    <name type="scientific">Scortum barcoo</name>
    <name type="common">barcoo grunter</name>
    <dbReference type="NCBI Taxonomy" id="214431"/>
    <lineage>
        <taxon>Eukaryota</taxon>
        <taxon>Metazoa</taxon>
        <taxon>Chordata</taxon>
        <taxon>Craniata</taxon>
        <taxon>Vertebrata</taxon>
        <taxon>Euteleostomi</taxon>
        <taxon>Actinopterygii</taxon>
        <taxon>Neopterygii</taxon>
        <taxon>Teleostei</taxon>
        <taxon>Neoteleostei</taxon>
        <taxon>Acanthomorphata</taxon>
        <taxon>Eupercaria</taxon>
        <taxon>Centrarchiformes</taxon>
        <taxon>Terapontoidei</taxon>
        <taxon>Terapontidae</taxon>
        <taxon>Scortum</taxon>
    </lineage>
</organism>
<proteinExistence type="predicted"/>
<keyword evidence="2" id="KW-1185">Reference proteome</keyword>
<comment type="caution">
    <text evidence="1">The sequence shown here is derived from an EMBL/GenBank/DDBJ whole genome shotgun (WGS) entry which is preliminary data.</text>
</comment>
<protein>
    <submittedName>
        <fullName evidence="1">Uncharacterized protein</fullName>
    </submittedName>
</protein>
<dbReference type="EMBL" id="CM041552">
    <property type="protein sequence ID" value="KAI3353957.1"/>
    <property type="molecule type" value="Genomic_DNA"/>
</dbReference>
<evidence type="ECO:0000313" key="1">
    <source>
        <dbReference type="EMBL" id="KAI3353957.1"/>
    </source>
</evidence>
<name>A0ACB8VEC1_9TELE</name>
<gene>
    <name evidence="1" type="ORF">L3Q82_018450</name>
</gene>